<dbReference type="EMBL" id="JABDTM020023866">
    <property type="protein sequence ID" value="KAH0814832.1"/>
    <property type="molecule type" value="Genomic_DNA"/>
</dbReference>
<dbReference type="PANTHER" id="PTHR33332">
    <property type="entry name" value="REVERSE TRANSCRIPTASE DOMAIN-CONTAINING PROTEIN"/>
    <property type="match status" value="1"/>
</dbReference>
<dbReference type="Pfam" id="PF00078">
    <property type="entry name" value="RVT_1"/>
    <property type="match status" value="1"/>
</dbReference>
<feature type="domain" description="Reverse transcriptase" evidence="1">
    <location>
        <begin position="438"/>
        <end position="685"/>
    </location>
</feature>
<evidence type="ECO:0000313" key="2">
    <source>
        <dbReference type="EMBL" id="KAH0814832.1"/>
    </source>
</evidence>
<dbReference type="InterPro" id="IPR000477">
    <property type="entry name" value="RT_dom"/>
</dbReference>
<accession>A0A8J6HID1</accession>
<dbReference type="Proteomes" id="UP000719412">
    <property type="component" value="Unassembled WGS sequence"/>
</dbReference>
<protein>
    <recommendedName>
        <fullName evidence="1">Reverse transcriptase domain-containing protein</fullName>
    </recommendedName>
</protein>
<dbReference type="InterPro" id="IPR036691">
    <property type="entry name" value="Endo/exonu/phosph_ase_sf"/>
</dbReference>
<dbReference type="PROSITE" id="PS50878">
    <property type="entry name" value="RT_POL"/>
    <property type="match status" value="1"/>
</dbReference>
<dbReference type="CDD" id="cd01650">
    <property type="entry name" value="RT_nLTR_like"/>
    <property type="match status" value="1"/>
</dbReference>
<evidence type="ECO:0000313" key="3">
    <source>
        <dbReference type="Proteomes" id="UP000719412"/>
    </source>
</evidence>
<keyword evidence="3" id="KW-1185">Reference proteome</keyword>
<dbReference type="SUPFAM" id="SSF56219">
    <property type="entry name" value="DNase I-like"/>
    <property type="match status" value="1"/>
</dbReference>
<evidence type="ECO:0000259" key="1">
    <source>
        <dbReference type="PROSITE" id="PS50878"/>
    </source>
</evidence>
<gene>
    <name evidence="2" type="ORF">GEV33_007958</name>
</gene>
<sequence>MLLIFGVALIARAFITFRDNVVRLNRFVPVFRHDRITVPERPRRGGGVLLAVRNEFNAERCEMVCDVLSRIDLLLVKINFNYRAVYVLVLYIPLNSHDLTYKVFCDLLMSLHFLYDSNLLIVGDFNVPDYVSGVCGHSKASTSCQLLNNLICFYDLKQCNNVRNSNNRLLDLVFVNRCLSCSVIDSGIRWLESTIIILLLSSSFNFRKCNFVALYDALNGVDWSFLSACATVECAVSDFYSVLNEVFRCHVPLRGRCSGSYPVWFNKNLITLLKKKNRAWRRYKTTGSVYDFETFKSLRRCFKADVAAVYREYVRGVNNDIKTDPKKFWSFLNSKNNSSSIPASMVYNNATITDPQIIVDSFADHFSKSFTRDAASTLPSASLPYDNLTLTRISDDDVLKAIKCLKPNMTSGPDEIPSLVIRDCAAVFADPLCFLFNLILNTSCYPMRWKTSAVRPIHKKDDRSEITNYRPIALISNFAKVFEYVLYNSSLHYVSHKLSPNQHGFTKCRSTETNLVSISQYLSDALDNHSQVDVVYTDLSKAFDRIDHGLLLIKLESFGVSDSLVELIRSYLSDRFMYVGGSVLGPLIFNIFINDLVDDLDVPHLLFADDMKIYLTIDLIDDALRLQGCIEEISRRCKLNNLVLNHLKCSIVSFTRKTKPLLFDYKINGSILTRRESIRDLGVIFDSKLSFGEHIRTIAGTAFRALGFVLRAGREFSDVATLKLLYITYVRSRLEYASLVWSPIYDVHSSLLERVQRRFLKNVVFMLNGAYPPRGCPQGLLLGEVGLQSLLDRRMEHSVIFLFKLFRGLQECPHVLERISLRVSRSGSRVRSVFYIGQRHTDIGLKSPVTRMLRNYQSVEAHIDIFCCSISQIKKFFSISS</sequence>
<reference evidence="2" key="2">
    <citation type="submission" date="2021-08" db="EMBL/GenBank/DDBJ databases">
        <authorList>
            <person name="Eriksson T."/>
        </authorList>
    </citation>
    <scope>NUCLEOTIDE SEQUENCE</scope>
    <source>
        <strain evidence="2">Stoneville</strain>
        <tissue evidence="2">Whole head</tissue>
    </source>
</reference>
<comment type="caution">
    <text evidence="2">The sequence shown here is derived from an EMBL/GenBank/DDBJ whole genome shotgun (WGS) entry which is preliminary data.</text>
</comment>
<name>A0A8J6HID1_TENMO</name>
<dbReference type="AlphaFoldDB" id="A0A8J6HID1"/>
<dbReference type="Gene3D" id="3.60.10.10">
    <property type="entry name" value="Endonuclease/exonuclease/phosphatase"/>
    <property type="match status" value="1"/>
</dbReference>
<proteinExistence type="predicted"/>
<reference evidence="2" key="1">
    <citation type="journal article" date="2020" name="J Insects Food Feed">
        <title>The yellow mealworm (Tenebrio molitor) genome: a resource for the emerging insects as food and feed industry.</title>
        <authorList>
            <person name="Eriksson T."/>
            <person name="Andere A."/>
            <person name="Kelstrup H."/>
            <person name="Emery V."/>
            <person name="Picard C."/>
        </authorList>
    </citation>
    <scope>NUCLEOTIDE SEQUENCE</scope>
    <source>
        <strain evidence="2">Stoneville</strain>
        <tissue evidence="2">Whole head</tissue>
    </source>
</reference>
<organism evidence="2 3">
    <name type="scientific">Tenebrio molitor</name>
    <name type="common">Yellow mealworm beetle</name>
    <dbReference type="NCBI Taxonomy" id="7067"/>
    <lineage>
        <taxon>Eukaryota</taxon>
        <taxon>Metazoa</taxon>
        <taxon>Ecdysozoa</taxon>
        <taxon>Arthropoda</taxon>
        <taxon>Hexapoda</taxon>
        <taxon>Insecta</taxon>
        <taxon>Pterygota</taxon>
        <taxon>Neoptera</taxon>
        <taxon>Endopterygota</taxon>
        <taxon>Coleoptera</taxon>
        <taxon>Polyphaga</taxon>
        <taxon>Cucujiformia</taxon>
        <taxon>Tenebrionidae</taxon>
        <taxon>Tenebrio</taxon>
    </lineage>
</organism>